<evidence type="ECO:0000256" key="4">
    <source>
        <dbReference type="SAM" id="MobiDB-lite"/>
    </source>
</evidence>
<dbReference type="Gene3D" id="4.10.240.10">
    <property type="entry name" value="Zn(2)-C6 fungal-type DNA-binding domain"/>
    <property type="match status" value="1"/>
</dbReference>
<keyword evidence="7" id="KW-1185">Reference proteome</keyword>
<dbReference type="GeneID" id="63842215"/>
<feature type="region of interest" description="Disordered" evidence="4">
    <location>
        <begin position="21"/>
        <end position="53"/>
    </location>
</feature>
<gene>
    <name evidence="6" type="ORF">M406DRAFT_67712</name>
</gene>
<dbReference type="SMART" id="SM00066">
    <property type="entry name" value="GAL4"/>
    <property type="match status" value="1"/>
</dbReference>
<reference evidence="6" key="1">
    <citation type="journal article" date="2020" name="Phytopathology">
        <title>Genome sequence of the chestnut blight fungus Cryphonectria parasitica EP155: A fundamental resource for an archetypical invasive plant pathogen.</title>
        <authorList>
            <person name="Crouch J.A."/>
            <person name="Dawe A."/>
            <person name="Aerts A."/>
            <person name="Barry K."/>
            <person name="Churchill A.C.L."/>
            <person name="Grimwood J."/>
            <person name="Hillman B."/>
            <person name="Milgroom M.G."/>
            <person name="Pangilinan J."/>
            <person name="Smith M."/>
            <person name="Salamov A."/>
            <person name="Schmutz J."/>
            <person name="Yadav J."/>
            <person name="Grigoriev I.V."/>
            <person name="Nuss D."/>
        </authorList>
    </citation>
    <scope>NUCLEOTIDE SEQUENCE</scope>
    <source>
        <strain evidence="6">EP155</strain>
    </source>
</reference>
<accession>A0A9P5CUK9</accession>
<proteinExistence type="predicted"/>
<sequence>MHSSRIIPHSKRLGWSKLRVSDDTTHREGEDGISFAQQSTNPPTCPEDMPPQGRITRTRPSTTCGRCRQRKVRCDRQKPACSQCGKVNVQCSYEPDPSSQGASTRRREQSLIRKTIVASEGQEHWWDSSRPDEQSLMPSLSPISLLPLENHTTAWQPGLELDLPYLSATNDLDNFQVEDSLLFFDPEAGVRADSLPVAYAEGSSISAVLKSSCEPGPTPPAVQPSVREKHGEIAADTSKCDNTHQRLPLRQLSGPFWALAGNRQSEQRRVQSTFDETRWSKLCGLLEKLPPRSACDELLQSFLYAVRPIVCIVHVPTLMRDYEAFWGRDHRNWHVPQPQQAMEEAAFFCLLWAVLFCGAAAKTCFQDSSEASLSGSVSSVSAAWFKSMFKETYSISRQSDLPTLEGLAASLLVHECDVEVDELLDTRALVSQSFLAARALGLHREEVIMSRGKVEAEICRRLWYHVLYLEGFAAVSAGNSTSSNGDFYDTRIPLDISDAEIETARTELQAKTENTASSSMLNVSRFEAFSLFRVIMKRCYGPQPPTKKDLRDIAARIRSLCDILDVRATRLRVRGLPEDGQISSQLLVPRDPRQDLVHNDSPLEETIFNAYARICLSLIKDYVAMQFSLCFAGTKHPHDNELTEIFESFALIQHYSGITRCEPGRLLCQIDERHIDLPEERMHTVMTAEKLLACAGTRNRSYEKSTAFFHGHQSQGRETV</sequence>
<dbReference type="InterPro" id="IPR036864">
    <property type="entry name" value="Zn2-C6_fun-type_DNA-bd_sf"/>
</dbReference>
<evidence type="ECO:0000256" key="3">
    <source>
        <dbReference type="ARBA" id="ARBA00023242"/>
    </source>
</evidence>
<dbReference type="PROSITE" id="PS50048">
    <property type="entry name" value="ZN2_CY6_FUNGAL_2"/>
    <property type="match status" value="1"/>
</dbReference>
<evidence type="ECO:0000256" key="2">
    <source>
        <dbReference type="ARBA" id="ARBA00022723"/>
    </source>
</evidence>
<evidence type="ECO:0000313" key="6">
    <source>
        <dbReference type="EMBL" id="KAF3771408.1"/>
    </source>
</evidence>
<dbReference type="InterPro" id="IPR001138">
    <property type="entry name" value="Zn2Cys6_DnaBD"/>
</dbReference>
<comment type="caution">
    <text evidence="6">The sequence shown here is derived from an EMBL/GenBank/DDBJ whole genome shotgun (WGS) entry which is preliminary data.</text>
</comment>
<name>A0A9P5CUK9_CRYP1</name>
<evidence type="ECO:0000259" key="5">
    <source>
        <dbReference type="PROSITE" id="PS50048"/>
    </source>
</evidence>
<feature type="compositionally biased region" description="Basic and acidic residues" evidence="4">
    <location>
        <begin position="21"/>
        <end position="30"/>
    </location>
</feature>
<feature type="domain" description="Zn(2)-C6 fungal-type" evidence="5">
    <location>
        <begin position="63"/>
        <end position="93"/>
    </location>
</feature>
<dbReference type="GO" id="GO:0005634">
    <property type="term" value="C:nucleus"/>
    <property type="evidence" value="ECO:0007669"/>
    <property type="project" value="UniProtKB-SubCell"/>
</dbReference>
<dbReference type="GO" id="GO:0000981">
    <property type="term" value="F:DNA-binding transcription factor activity, RNA polymerase II-specific"/>
    <property type="evidence" value="ECO:0007669"/>
    <property type="project" value="InterPro"/>
</dbReference>
<dbReference type="GO" id="GO:0008270">
    <property type="term" value="F:zinc ion binding"/>
    <property type="evidence" value="ECO:0007669"/>
    <property type="project" value="InterPro"/>
</dbReference>
<keyword evidence="2" id="KW-0479">Metal-binding</keyword>
<dbReference type="EMBL" id="MU032344">
    <property type="protein sequence ID" value="KAF3771408.1"/>
    <property type="molecule type" value="Genomic_DNA"/>
</dbReference>
<keyword evidence="3" id="KW-0539">Nucleus</keyword>
<dbReference type="Pfam" id="PF00172">
    <property type="entry name" value="Zn_clus"/>
    <property type="match status" value="1"/>
</dbReference>
<evidence type="ECO:0000256" key="1">
    <source>
        <dbReference type="ARBA" id="ARBA00004123"/>
    </source>
</evidence>
<dbReference type="Pfam" id="PF04082">
    <property type="entry name" value="Fungal_trans"/>
    <property type="match status" value="1"/>
</dbReference>
<dbReference type="InterPro" id="IPR007219">
    <property type="entry name" value="XnlR_reg_dom"/>
</dbReference>
<organism evidence="6 7">
    <name type="scientific">Cryphonectria parasitica (strain ATCC 38755 / EP155)</name>
    <dbReference type="NCBI Taxonomy" id="660469"/>
    <lineage>
        <taxon>Eukaryota</taxon>
        <taxon>Fungi</taxon>
        <taxon>Dikarya</taxon>
        <taxon>Ascomycota</taxon>
        <taxon>Pezizomycotina</taxon>
        <taxon>Sordariomycetes</taxon>
        <taxon>Sordariomycetidae</taxon>
        <taxon>Diaporthales</taxon>
        <taxon>Cryphonectriaceae</taxon>
        <taxon>Cryphonectria-Endothia species complex</taxon>
        <taxon>Cryphonectria</taxon>
    </lineage>
</organism>
<dbReference type="GO" id="GO:0003677">
    <property type="term" value="F:DNA binding"/>
    <property type="evidence" value="ECO:0007669"/>
    <property type="project" value="InterPro"/>
</dbReference>
<dbReference type="GO" id="GO:0006351">
    <property type="term" value="P:DNA-templated transcription"/>
    <property type="evidence" value="ECO:0007669"/>
    <property type="project" value="InterPro"/>
</dbReference>
<dbReference type="InterPro" id="IPR050613">
    <property type="entry name" value="Sec_Metabolite_Reg"/>
</dbReference>
<dbReference type="PROSITE" id="PS00463">
    <property type="entry name" value="ZN2_CY6_FUNGAL_1"/>
    <property type="match status" value="1"/>
</dbReference>
<comment type="subcellular location">
    <subcellularLocation>
        <location evidence="1">Nucleus</location>
    </subcellularLocation>
</comment>
<evidence type="ECO:0000313" key="7">
    <source>
        <dbReference type="Proteomes" id="UP000803844"/>
    </source>
</evidence>
<dbReference type="Proteomes" id="UP000803844">
    <property type="component" value="Unassembled WGS sequence"/>
</dbReference>
<dbReference type="RefSeq" id="XP_040782369.1">
    <property type="nucleotide sequence ID" value="XM_040925086.1"/>
</dbReference>
<dbReference type="OrthoDB" id="3037908at2759"/>
<dbReference type="SUPFAM" id="SSF57701">
    <property type="entry name" value="Zn2/Cys6 DNA-binding domain"/>
    <property type="match status" value="1"/>
</dbReference>
<protein>
    <recommendedName>
        <fullName evidence="5">Zn(2)-C6 fungal-type domain-containing protein</fullName>
    </recommendedName>
</protein>
<dbReference type="AlphaFoldDB" id="A0A9P5CUK9"/>
<dbReference type="CDD" id="cd12148">
    <property type="entry name" value="fungal_TF_MHR"/>
    <property type="match status" value="1"/>
</dbReference>
<dbReference type="CDD" id="cd00067">
    <property type="entry name" value="GAL4"/>
    <property type="match status" value="1"/>
</dbReference>
<dbReference type="PANTHER" id="PTHR31001:SF40">
    <property type="entry name" value="ZN(II)2CYS6 TRANSCRIPTION FACTOR (EUROFUNG)"/>
    <property type="match status" value="1"/>
</dbReference>
<dbReference type="PANTHER" id="PTHR31001">
    <property type="entry name" value="UNCHARACTERIZED TRANSCRIPTIONAL REGULATORY PROTEIN"/>
    <property type="match status" value="1"/>
</dbReference>